<evidence type="ECO:0000313" key="11">
    <source>
        <dbReference type="Proteomes" id="UP000000305"/>
    </source>
</evidence>
<protein>
    <recommendedName>
        <fullName evidence="9">Exonuclease domain-containing protein</fullName>
    </recommendedName>
</protein>
<evidence type="ECO:0000259" key="9">
    <source>
        <dbReference type="SMART" id="SM00479"/>
    </source>
</evidence>
<dbReference type="AlphaFoldDB" id="E9H6J0"/>
<dbReference type="STRING" id="6669.E9H6J0"/>
<name>E9H6J0_DAPPU</name>
<gene>
    <name evidence="10" type="ORF">DAPPUDRAFT_227396</name>
</gene>
<dbReference type="EMBL" id="GL732597">
    <property type="protein sequence ID" value="EFX72671.1"/>
    <property type="molecule type" value="Genomic_DNA"/>
</dbReference>
<accession>E9H6J0</accession>
<dbReference type="InParanoid" id="E9H6J0"/>
<evidence type="ECO:0000256" key="1">
    <source>
        <dbReference type="ARBA" id="ARBA00004123"/>
    </source>
</evidence>
<dbReference type="SUPFAM" id="SSF53098">
    <property type="entry name" value="Ribonuclease H-like"/>
    <property type="match status" value="1"/>
</dbReference>
<evidence type="ECO:0000256" key="4">
    <source>
        <dbReference type="ARBA" id="ARBA00022801"/>
    </source>
</evidence>
<proteinExistence type="inferred from homology"/>
<dbReference type="FunCoup" id="E9H6J0">
    <property type="interactions" value="554"/>
</dbReference>
<dbReference type="HOGENOM" id="CLU_019950_0_0_1"/>
<evidence type="ECO:0000256" key="8">
    <source>
        <dbReference type="SAM" id="Phobius"/>
    </source>
</evidence>
<organism evidence="10 11">
    <name type="scientific">Daphnia pulex</name>
    <name type="common">Water flea</name>
    <dbReference type="NCBI Taxonomy" id="6669"/>
    <lineage>
        <taxon>Eukaryota</taxon>
        <taxon>Metazoa</taxon>
        <taxon>Ecdysozoa</taxon>
        <taxon>Arthropoda</taxon>
        <taxon>Crustacea</taxon>
        <taxon>Branchiopoda</taxon>
        <taxon>Diplostraca</taxon>
        <taxon>Cladocera</taxon>
        <taxon>Anomopoda</taxon>
        <taxon>Daphniidae</taxon>
        <taxon>Daphnia</taxon>
    </lineage>
</organism>
<dbReference type="InterPro" id="IPR013520">
    <property type="entry name" value="Ribonucl_H"/>
</dbReference>
<keyword evidence="8" id="KW-1133">Transmembrane helix</keyword>
<evidence type="ECO:0000256" key="6">
    <source>
        <dbReference type="ARBA" id="ARBA00023242"/>
    </source>
</evidence>
<keyword evidence="8" id="KW-0812">Transmembrane</keyword>
<dbReference type="GO" id="GO:0004527">
    <property type="term" value="F:exonuclease activity"/>
    <property type="evidence" value="ECO:0000318"/>
    <property type="project" value="GO_Central"/>
</dbReference>
<feature type="transmembrane region" description="Helical" evidence="8">
    <location>
        <begin position="696"/>
        <end position="726"/>
    </location>
</feature>
<keyword evidence="3" id="KW-0540">Nuclease</keyword>
<dbReference type="GO" id="GO:0005634">
    <property type="term" value="C:nucleus"/>
    <property type="evidence" value="ECO:0000318"/>
    <property type="project" value="GO_Central"/>
</dbReference>
<dbReference type="eggNOG" id="KOG2248">
    <property type="taxonomic scope" value="Eukaryota"/>
</dbReference>
<dbReference type="GO" id="GO:0003676">
    <property type="term" value="F:nucleic acid binding"/>
    <property type="evidence" value="ECO:0007669"/>
    <property type="project" value="InterPro"/>
</dbReference>
<dbReference type="PANTHER" id="PTHR12801">
    <property type="entry name" value="RNA EXONUCLEASE REXO1 / RECO3 FAMILY MEMBER-RELATED"/>
    <property type="match status" value="1"/>
</dbReference>
<sequence>MSGEVMSRKRAARIERRKSRVAAIFKLDEKPEEITTAQKEEQGDEPPEKQLQLSQLSDEEYKALRTKLRERNRLTQLGLTASLNVPKASRIPVLVTDVQTLFLYTIIGDSRYDHYKWCSLNKWNNLTQTLILIVEDVSVDELENNTDVFSETLTIFEDVVEMSNPASDGFSLDLALAYVPLSYAMKRRVMEGYPSLQAACKDGYIYGVTDSPVQENTDKLSAESHSSEIPTINSEQIVSGLKEKTTEAETERDSEKTSRNCLSNNTEEGNVATGDMMSEEKRQCNESVLIKIDVASTVQEQANSNEITSSNGGTCLDIITQEDKSKCSRLELLLNASQLISELYPLPGNEECRNFVFTQNKYDPVTDQSPMFSIDCEWCICVDGSYGLARVAVVDENLKTLYHTYVKPDLAIADYLTRYSGITEELLLDVKKTPSDVQQDLRNLLPPDAILVGQSLQSDLKALKMFHPYIIDTSVIFNMTGTRSFKSKLKVLAASFCGRRIQDSSDGHDPTEDAIAAMELVQKKMKMGTEFGDVILIRDSFPHSSAEGNNQDNLIHMKLFTFIQSHNKSATLITTHPSVEKSYRPGLLKLNSAVVKRKKDEESLAEPVQMLAASDLSEAVTVTSRSRFNNNFTLVHTSLEKGELDRKAKLKELDKAIVEIYHGVSVNGMMIVIFGGKTNPGQNGACLDFPNILQKIWSLAGNGLVVSFCLACLYKLYTYIALFFILRAQNFE</sequence>
<dbReference type="InterPro" id="IPR036397">
    <property type="entry name" value="RNaseH_sf"/>
</dbReference>
<keyword evidence="4" id="KW-0378">Hydrolase</keyword>
<evidence type="ECO:0000313" key="10">
    <source>
        <dbReference type="EMBL" id="EFX72671.1"/>
    </source>
</evidence>
<dbReference type="SMART" id="SM00479">
    <property type="entry name" value="EXOIII"/>
    <property type="match status" value="1"/>
</dbReference>
<evidence type="ECO:0000256" key="5">
    <source>
        <dbReference type="ARBA" id="ARBA00022839"/>
    </source>
</evidence>
<dbReference type="KEGG" id="dpx:DAPPUDRAFT_227396"/>
<feature type="compositionally biased region" description="Basic and acidic residues" evidence="7">
    <location>
        <begin position="242"/>
        <end position="258"/>
    </location>
</feature>
<feature type="compositionally biased region" description="Basic and acidic residues" evidence="7">
    <location>
        <begin position="32"/>
        <end position="41"/>
    </location>
</feature>
<dbReference type="PhylomeDB" id="E9H6J0"/>
<dbReference type="Proteomes" id="UP000000305">
    <property type="component" value="Unassembled WGS sequence"/>
</dbReference>
<feature type="domain" description="Exonuclease" evidence="9">
    <location>
        <begin position="370"/>
        <end position="530"/>
    </location>
</feature>
<keyword evidence="5" id="KW-0269">Exonuclease</keyword>
<keyword evidence="8" id="KW-0472">Membrane</keyword>
<dbReference type="InterPro" id="IPR012337">
    <property type="entry name" value="RNaseH-like_sf"/>
</dbReference>
<dbReference type="GO" id="GO:0031125">
    <property type="term" value="P:rRNA 3'-end processing"/>
    <property type="evidence" value="ECO:0000318"/>
    <property type="project" value="GO_Central"/>
</dbReference>
<evidence type="ECO:0000256" key="7">
    <source>
        <dbReference type="SAM" id="MobiDB-lite"/>
    </source>
</evidence>
<dbReference type="CDD" id="cd06145">
    <property type="entry name" value="REX1_like"/>
    <property type="match status" value="1"/>
</dbReference>
<evidence type="ECO:0000256" key="2">
    <source>
        <dbReference type="ARBA" id="ARBA00006357"/>
    </source>
</evidence>
<dbReference type="FunFam" id="3.30.420.10:FF:000019">
    <property type="entry name" value="RNA exonuclease NEF-sp"/>
    <property type="match status" value="1"/>
</dbReference>
<dbReference type="OrthoDB" id="3996471at2759"/>
<dbReference type="Gene3D" id="3.30.420.10">
    <property type="entry name" value="Ribonuclease H-like superfamily/Ribonuclease H"/>
    <property type="match status" value="1"/>
</dbReference>
<feature type="region of interest" description="Disordered" evidence="7">
    <location>
        <begin position="32"/>
        <end position="51"/>
    </location>
</feature>
<dbReference type="InterPro" id="IPR047021">
    <property type="entry name" value="REXO1/3/4-like"/>
</dbReference>
<dbReference type="InterPro" id="IPR034922">
    <property type="entry name" value="REX1-like_exo"/>
</dbReference>
<evidence type="ECO:0000256" key="3">
    <source>
        <dbReference type="ARBA" id="ARBA00022722"/>
    </source>
</evidence>
<feature type="compositionally biased region" description="Polar residues" evidence="7">
    <location>
        <begin position="259"/>
        <end position="268"/>
    </location>
</feature>
<keyword evidence="6" id="KW-0539">Nucleus</keyword>
<dbReference type="PANTHER" id="PTHR12801:SF82">
    <property type="entry name" value="RNA EXONUCLEASE 5"/>
    <property type="match status" value="1"/>
</dbReference>
<comment type="similarity">
    <text evidence="2">Belongs to the REXO1/REXO3 family.</text>
</comment>
<reference evidence="10 11" key="1">
    <citation type="journal article" date="2011" name="Science">
        <title>The ecoresponsive genome of Daphnia pulex.</title>
        <authorList>
            <person name="Colbourne J.K."/>
            <person name="Pfrender M.E."/>
            <person name="Gilbert D."/>
            <person name="Thomas W.K."/>
            <person name="Tucker A."/>
            <person name="Oakley T.H."/>
            <person name="Tokishita S."/>
            <person name="Aerts A."/>
            <person name="Arnold G.J."/>
            <person name="Basu M.K."/>
            <person name="Bauer D.J."/>
            <person name="Caceres C.E."/>
            <person name="Carmel L."/>
            <person name="Casola C."/>
            <person name="Choi J.H."/>
            <person name="Detter J.C."/>
            <person name="Dong Q."/>
            <person name="Dusheyko S."/>
            <person name="Eads B.D."/>
            <person name="Frohlich T."/>
            <person name="Geiler-Samerotte K.A."/>
            <person name="Gerlach D."/>
            <person name="Hatcher P."/>
            <person name="Jogdeo S."/>
            <person name="Krijgsveld J."/>
            <person name="Kriventseva E.V."/>
            <person name="Kultz D."/>
            <person name="Laforsch C."/>
            <person name="Lindquist E."/>
            <person name="Lopez J."/>
            <person name="Manak J.R."/>
            <person name="Muller J."/>
            <person name="Pangilinan J."/>
            <person name="Patwardhan R.P."/>
            <person name="Pitluck S."/>
            <person name="Pritham E.J."/>
            <person name="Rechtsteiner A."/>
            <person name="Rho M."/>
            <person name="Rogozin I.B."/>
            <person name="Sakarya O."/>
            <person name="Salamov A."/>
            <person name="Schaack S."/>
            <person name="Shapiro H."/>
            <person name="Shiga Y."/>
            <person name="Skalitzky C."/>
            <person name="Smith Z."/>
            <person name="Souvorov A."/>
            <person name="Sung W."/>
            <person name="Tang Z."/>
            <person name="Tsuchiya D."/>
            <person name="Tu H."/>
            <person name="Vos H."/>
            <person name="Wang M."/>
            <person name="Wolf Y.I."/>
            <person name="Yamagata H."/>
            <person name="Yamada T."/>
            <person name="Ye Y."/>
            <person name="Shaw J.R."/>
            <person name="Andrews J."/>
            <person name="Crease T.J."/>
            <person name="Tang H."/>
            <person name="Lucas S.M."/>
            <person name="Robertson H.M."/>
            <person name="Bork P."/>
            <person name="Koonin E.V."/>
            <person name="Zdobnov E.M."/>
            <person name="Grigoriev I.V."/>
            <person name="Lynch M."/>
            <person name="Boore J.L."/>
        </authorList>
    </citation>
    <scope>NUCLEOTIDE SEQUENCE [LARGE SCALE GENOMIC DNA]</scope>
</reference>
<keyword evidence="11" id="KW-1185">Reference proteome</keyword>
<comment type="subcellular location">
    <subcellularLocation>
        <location evidence="1">Nucleus</location>
    </subcellularLocation>
</comment>
<feature type="region of interest" description="Disordered" evidence="7">
    <location>
        <begin position="242"/>
        <end position="271"/>
    </location>
</feature>